<organism evidence="1 2">
    <name type="scientific">Odoribacter laneus YIT 12061</name>
    <dbReference type="NCBI Taxonomy" id="742817"/>
    <lineage>
        <taxon>Bacteria</taxon>
        <taxon>Pseudomonadati</taxon>
        <taxon>Bacteroidota</taxon>
        <taxon>Bacteroidia</taxon>
        <taxon>Bacteroidales</taxon>
        <taxon>Odoribacteraceae</taxon>
        <taxon>Odoribacter</taxon>
    </lineage>
</organism>
<comment type="caution">
    <text evidence="1">The sequence shown here is derived from an EMBL/GenBank/DDBJ whole genome shotgun (WGS) entry which is preliminary data.</text>
</comment>
<dbReference type="PATRIC" id="fig|742817.3.peg.3003"/>
<proteinExistence type="predicted"/>
<protein>
    <submittedName>
        <fullName evidence="1">Uncharacterized protein</fullName>
    </submittedName>
</protein>
<gene>
    <name evidence="1" type="ORF">HMPREF9449_02811</name>
</gene>
<sequence>MEDGEICKMIRESLEELKNEEDGSFSCWAVQREIPEKLYEKLIGEDKLNTRYRLYKEIDIERSWKKVENTIRYRRACCLRDREGKKDYSRSLRCKLSLSALLFSLLKFYPRRKKLSGIGEEKPGDFVRKQKPGALSLD</sequence>
<name>H1DKM5_9BACT</name>
<dbReference type="RefSeq" id="WP_009137954.1">
    <property type="nucleotide sequence ID" value="NZ_JH594597.1"/>
</dbReference>
<dbReference type="AlphaFoldDB" id="H1DKM5"/>
<dbReference type="EMBL" id="ADMC01000030">
    <property type="protein sequence ID" value="EHP45518.1"/>
    <property type="molecule type" value="Genomic_DNA"/>
</dbReference>
<evidence type="ECO:0000313" key="1">
    <source>
        <dbReference type="EMBL" id="EHP45518.1"/>
    </source>
</evidence>
<dbReference type="STRING" id="742817.HMPREF9449_02811"/>
<dbReference type="Proteomes" id="UP000004892">
    <property type="component" value="Unassembled WGS sequence"/>
</dbReference>
<reference evidence="1 2" key="1">
    <citation type="submission" date="2012-01" db="EMBL/GenBank/DDBJ databases">
        <title>The Genome Sequence of Odoribacter laneus YIT 12061.</title>
        <authorList>
            <consortium name="The Broad Institute Genome Sequencing Platform"/>
            <person name="Earl A."/>
            <person name="Ward D."/>
            <person name="Feldgarden M."/>
            <person name="Gevers D."/>
            <person name="Morotomi M."/>
            <person name="Young S.K."/>
            <person name="Zeng Q."/>
            <person name="Gargeya S."/>
            <person name="Fitzgerald M."/>
            <person name="Haas B."/>
            <person name="Abouelleil A."/>
            <person name="Alvarado L."/>
            <person name="Arachchi H.M."/>
            <person name="Berlin A."/>
            <person name="Chapman S.B."/>
            <person name="Gearin G."/>
            <person name="Goldberg J."/>
            <person name="Griggs A."/>
            <person name="Gujja S."/>
            <person name="Hansen M."/>
            <person name="Heiman D."/>
            <person name="Howarth C."/>
            <person name="Larimer J."/>
            <person name="Lui A."/>
            <person name="MacDonald P.J.P."/>
            <person name="McCowen C."/>
            <person name="Montmayeur A."/>
            <person name="Murphy C."/>
            <person name="Neiman D."/>
            <person name="Pearson M."/>
            <person name="Priest M."/>
            <person name="Roberts A."/>
            <person name="Saif S."/>
            <person name="Shea T."/>
            <person name="Sisk P."/>
            <person name="Stolte C."/>
            <person name="Sykes S."/>
            <person name="Wortman J."/>
            <person name="Nusbaum C."/>
            <person name="Birren B."/>
        </authorList>
    </citation>
    <scope>NUCLEOTIDE SEQUENCE [LARGE SCALE GENOMIC DNA]</scope>
    <source>
        <strain evidence="1 2">YIT 12061</strain>
    </source>
</reference>
<accession>H1DKM5</accession>
<evidence type="ECO:0000313" key="2">
    <source>
        <dbReference type="Proteomes" id="UP000004892"/>
    </source>
</evidence>
<keyword evidence="2" id="KW-1185">Reference proteome</keyword>
<dbReference type="HOGENOM" id="CLU_1853164_0_0_10"/>
<dbReference type="GeneID" id="98070337"/>